<dbReference type="GO" id="GO:0046872">
    <property type="term" value="F:metal ion binding"/>
    <property type="evidence" value="ECO:0007669"/>
    <property type="project" value="UniProtKB-KW"/>
</dbReference>
<name>A0A3S3RZW5_9GAMM</name>
<organism evidence="10 11">
    <name type="scientific">Photobacterium chitinilyticum</name>
    <dbReference type="NCBI Taxonomy" id="2485123"/>
    <lineage>
        <taxon>Bacteria</taxon>
        <taxon>Pseudomonadati</taxon>
        <taxon>Pseudomonadota</taxon>
        <taxon>Gammaproteobacteria</taxon>
        <taxon>Vibrionales</taxon>
        <taxon>Vibrionaceae</taxon>
        <taxon>Photobacterium</taxon>
    </lineage>
</organism>
<evidence type="ECO:0000256" key="5">
    <source>
        <dbReference type="ARBA" id="ARBA00022723"/>
    </source>
</evidence>
<keyword evidence="5" id="KW-0479">Metal-binding</keyword>
<dbReference type="EMBL" id="RJLM01000006">
    <property type="protein sequence ID" value="RWX54511.1"/>
    <property type="molecule type" value="Genomic_DNA"/>
</dbReference>
<evidence type="ECO:0000256" key="1">
    <source>
        <dbReference type="ARBA" id="ARBA00001966"/>
    </source>
</evidence>
<dbReference type="PIRSF" id="PIRSF000371">
    <property type="entry name" value="PFL_act_enz"/>
    <property type="match status" value="1"/>
</dbReference>
<dbReference type="RefSeq" id="WP_128784779.1">
    <property type="nucleotide sequence ID" value="NZ_RJLM01000006.1"/>
</dbReference>
<dbReference type="InterPro" id="IPR013785">
    <property type="entry name" value="Aldolase_TIM"/>
</dbReference>
<dbReference type="NCBIfam" id="NF007483">
    <property type="entry name" value="PRK10076.1"/>
    <property type="match status" value="1"/>
</dbReference>
<dbReference type="GO" id="GO:0043365">
    <property type="term" value="F:[formate-C-acetyltransferase]-activating enzyme activity"/>
    <property type="evidence" value="ECO:0007669"/>
    <property type="project" value="UniProtKB-EC"/>
</dbReference>
<feature type="domain" description="Radical SAM core" evidence="9">
    <location>
        <begin position="37"/>
        <end position="295"/>
    </location>
</feature>
<dbReference type="GO" id="GO:0016740">
    <property type="term" value="F:transferase activity"/>
    <property type="evidence" value="ECO:0007669"/>
    <property type="project" value="UniProtKB-KW"/>
</dbReference>
<keyword evidence="10" id="KW-0808">Transferase</keyword>
<accession>A0A3S3RZW5</accession>
<dbReference type="InterPro" id="IPR040074">
    <property type="entry name" value="BssD/PflA/YjjW"/>
</dbReference>
<dbReference type="Proteomes" id="UP000287563">
    <property type="component" value="Unassembled WGS sequence"/>
</dbReference>
<dbReference type="EC" id="1.97.1.4" evidence="10"/>
<protein>
    <submittedName>
        <fullName evidence="10">[formate-C-acetyltransferase]-activating enzyme</fullName>
        <ecNumber evidence="10">1.97.1.4</ecNumber>
    </submittedName>
</protein>
<keyword evidence="4" id="KW-0949">S-adenosyl-L-methionine</keyword>
<evidence type="ECO:0000313" key="10">
    <source>
        <dbReference type="EMBL" id="RWX54511.1"/>
    </source>
</evidence>
<dbReference type="PROSITE" id="PS51918">
    <property type="entry name" value="RADICAL_SAM"/>
    <property type="match status" value="1"/>
</dbReference>
<comment type="caution">
    <text evidence="10">The sequence shown here is derived from an EMBL/GenBank/DDBJ whole genome shotgun (WGS) entry which is preliminary data.</text>
</comment>
<dbReference type="PANTHER" id="PTHR30352">
    <property type="entry name" value="PYRUVATE FORMATE-LYASE-ACTIVATING ENZYME"/>
    <property type="match status" value="1"/>
</dbReference>
<sequence>MTLSAVLPMNCSTQVILPDQASERTGRVFNIQRYSLNDGLGIRTVVFFKGCPLTCPWCANPESRSPKQQVIKREAKCIQCEECVLDTGESIDECPSGALEQVGKNMSYDEIVAEIEKDSVFYRTSGGGVTLSGGEVMAQAPFAIELAKRLKGLNYPVAVETTGQGNARQLLALGRLCDEVLFDFKIMDPERAMSVTGMDLPAVLENFTLLVEAGISVIPRLPLIPGYTLDLINVDKVLRFLRPFDIEEIHLLPFHQYGANKYTSLKMNYLLKDVQVPTSSDIGAIRRHVEAAGYRVIIGG</sequence>
<dbReference type="SFLD" id="SFLDG01118">
    <property type="entry name" value="activating_enzymes__group_2"/>
    <property type="match status" value="1"/>
</dbReference>
<comment type="similarity">
    <text evidence="2">Belongs to the organic radical-activating enzymes family.</text>
</comment>
<dbReference type="InterPro" id="IPR058240">
    <property type="entry name" value="rSAM_sf"/>
</dbReference>
<dbReference type="PANTHER" id="PTHR30352:SF4">
    <property type="entry name" value="PYRUVATE FORMATE-LYASE 2-ACTIVATING ENZYME"/>
    <property type="match status" value="1"/>
</dbReference>
<evidence type="ECO:0000259" key="9">
    <source>
        <dbReference type="PROSITE" id="PS51918"/>
    </source>
</evidence>
<dbReference type="InterPro" id="IPR034457">
    <property type="entry name" value="Organic_radical-activating"/>
</dbReference>
<dbReference type="SFLD" id="SFLDS00029">
    <property type="entry name" value="Radical_SAM"/>
    <property type="match status" value="1"/>
</dbReference>
<dbReference type="InterPro" id="IPR001989">
    <property type="entry name" value="Radical_activat_CS"/>
</dbReference>
<dbReference type="SUPFAM" id="SSF102114">
    <property type="entry name" value="Radical SAM enzymes"/>
    <property type="match status" value="1"/>
</dbReference>
<proteinExistence type="inferred from homology"/>
<evidence type="ECO:0000256" key="6">
    <source>
        <dbReference type="ARBA" id="ARBA00023002"/>
    </source>
</evidence>
<evidence type="ECO:0000256" key="4">
    <source>
        <dbReference type="ARBA" id="ARBA00022691"/>
    </source>
</evidence>
<dbReference type="SFLD" id="SFLDG01066">
    <property type="entry name" value="organic_radical-activating_enz"/>
    <property type="match status" value="1"/>
</dbReference>
<dbReference type="Pfam" id="PF04055">
    <property type="entry name" value="Radical_SAM"/>
    <property type="match status" value="1"/>
</dbReference>
<dbReference type="OrthoDB" id="9782387at2"/>
<evidence type="ECO:0000256" key="2">
    <source>
        <dbReference type="ARBA" id="ARBA00009777"/>
    </source>
</evidence>
<dbReference type="PROSITE" id="PS01087">
    <property type="entry name" value="RADICAL_ACTIVATING"/>
    <property type="match status" value="1"/>
</dbReference>
<reference evidence="10 11" key="1">
    <citation type="submission" date="2018-11" db="EMBL/GenBank/DDBJ databases">
        <title>Photobacterium sp. BEI247 sp. nov., a marine bacterium isolated from Yongle Blue Hole in the South China Sea.</title>
        <authorList>
            <person name="Wang X."/>
        </authorList>
    </citation>
    <scope>NUCLEOTIDE SEQUENCE [LARGE SCALE GENOMIC DNA]</scope>
    <source>
        <strain evidence="11">BEI247</strain>
    </source>
</reference>
<evidence type="ECO:0000256" key="7">
    <source>
        <dbReference type="ARBA" id="ARBA00023004"/>
    </source>
</evidence>
<keyword evidence="3" id="KW-0004">4Fe-4S</keyword>
<dbReference type="AlphaFoldDB" id="A0A3S3RZW5"/>
<gene>
    <name evidence="10" type="ORF">EDI28_15515</name>
</gene>
<evidence type="ECO:0000256" key="3">
    <source>
        <dbReference type="ARBA" id="ARBA00022485"/>
    </source>
</evidence>
<dbReference type="CDD" id="cd01335">
    <property type="entry name" value="Radical_SAM"/>
    <property type="match status" value="1"/>
</dbReference>
<evidence type="ECO:0000256" key="8">
    <source>
        <dbReference type="ARBA" id="ARBA00023014"/>
    </source>
</evidence>
<dbReference type="GO" id="GO:0051539">
    <property type="term" value="F:4 iron, 4 sulfur cluster binding"/>
    <property type="evidence" value="ECO:0007669"/>
    <property type="project" value="UniProtKB-KW"/>
</dbReference>
<dbReference type="Gene3D" id="3.20.20.70">
    <property type="entry name" value="Aldolase class I"/>
    <property type="match status" value="1"/>
</dbReference>
<evidence type="ECO:0000313" key="11">
    <source>
        <dbReference type="Proteomes" id="UP000287563"/>
    </source>
</evidence>
<keyword evidence="11" id="KW-1185">Reference proteome</keyword>
<keyword evidence="8" id="KW-0411">Iron-sulfur</keyword>
<comment type="cofactor">
    <cofactor evidence="1">
        <name>[4Fe-4S] cluster</name>
        <dbReference type="ChEBI" id="CHEBI:49883"/>
    </cofactor>
</comment>
<dbReference type="InterPro" id="IPR007197">
    <property type="entry name" value="rSAM"/>
</dbReference>
<dbReference type="InterPro" id="IPR012839">
    <property type="entry name" value="Organic_radical_activase"/>
</dbReference>
<keyword evidence="6 10" id="KW-0560">Oxidoreductase</keyword>
<keyword evidence="7" id="KW-0408">Iron</keyword>